<keyword evidence="2" id="KW-1185">Reference proteome</keyword>
<organism evidence="1 2">
    <name type="scientific">Sclerotinia nivalis</name>
    <dbReference type="NCBI Taxonomy" id="352851"/>
    <lineage>
        <taxon>Eukaryota</taxon>
        <taxon>Fungi</taxon>
        <taxon>Dikarya</taxon>
        <taxon>Ascomycota</taxon>
        <taxon>Pezizomycotina</taxon>
        <taxon>Leotiomycetes</taxon>
        <taxon>Helotiales</taxon>
        <taxon>Sclerotiniaceae</taxon>
        <taxon>Sclerotinia</taxon>
    </lineage>
</organism>
<protein>
    <submittedName>
        <fullName evidence="1">Uncharacterized protein</fullName>
    </submittedName>
</protein>
<name>A0A9X0DJH5_9HELO</name>
<gene>
    <name evidence="1" type="ORF">OCU04_008248</name>
</gene>
<evidence type="ECO:0000313" key="1">
    <source>
        <dbReference type="EMBL" id="KAJ8063003.1"/>
    </source>
</evidence>
<comment type="caution">
    <text evidence="1">The sequence shown here is derived from an EMBL/GenBank/DDBJ whole genome shotgun (WGS) entry which is preliminary data.</text>
</comment>
<dbReference type="Proteomes" id="UP001152300">
    <property type="component" value="Unassembled WGS sequence"/>
</dbReference>
<evidence type="ECO:0000313" key="2">
    <source>
        <dbReference type="Proteomes" id="UP001152300"/>
    </source>
</evidence>
<accession>A0A9X0DJH5</accession>
<proteinExistence type="predicted"/>
<sequence length="118" mass="13612">MFCKTCTDLFLAIGQSVSDDCIQGTFKHHASSGALKKAASISCRLCKRVYWHKYFKSLRDGHKEFRIAYNWHSYETHTARISITVVLEKLPEHNMPPNTYRVSWDLVPVEPSEGRVTH</sequence>
<dbReference type="AlphaFoldDB" id="A0A9X0DJH5"/>
<dbReference type="EMBL" id="JAPEIS010000009">
    <property type="protein sequence ID" value="KAJ8063003.1"/>
    <property type="molecule type" value="Genomic_DNA"/>
</dbReference>
<reference evidence="1" key="1">
    <citation type="submission" date="2022-11" db="EMBL/GenBank/DDBJ databases">
        <title>Genome Resource of Sclerotinia nivalis Strain SnTB1, a Plant Pathogen Isolated from American Ginseng.</title>
        <authorList>
            <person name="Fan S."/>
        </authorList>
    </citation>
    <scope>NUCLEOTIDE SEQUENCE</scope>
    <source>
        <strain evidence="1">SnTB1</strain>
    </source>
</reference>